<accession>A0AAP0PK40</accession>
<evidence type="ECO:0000313" key="1">
    <source>
        <dbReference type="EMBL" id="KAK9147713.1"/>
    </source>
</evidence>
<evidence type="ECO:0000313" key="2">
    <source>
        <dbReference type="Proteomes" id="UP001419268"/>
    </source>
</evidence>
<gene>
    <name evidence="1" type="ORF">Scep_006470</name>
</gene>
<name>A0AAP0PK40_9MAGN</name>
<dbReference type="EMBL" id="JBBNAG010000003">
    <property type="protein sequence ID" value="KAK9147713.1"/>
    <property type="molecule type" value="Genomic_DNA"/>
</dbReference>
<protein>
    <submittedName>
        <fullName evidence="1">Uncharacterized protein</fullName>
    </submittedName>
</protein>
<organism evidence="1 2">
    <name type="scientific">Stephania cephalantha</name>
    <dbReference type="NCBI Taxonomy" id="152367"/>
    <lineage>
        <taxon>Eukaryota</taxon>
        <taxon>Viridiplantae</taxon>
        <taxon>Streptophyta</taxon>
        <taxon>Embryophyta</taxon>
        <taxon>Tracheophyta</taxon>
        <taxon>Spermatophyta</taxon>
        <taxon>Magnoliopsida</taxon>
        <taxon>Ranunculales</taxon>
        <taxon>Menispermaceae</taxon>
        <taxon>Menispermoideae</taxon>
        <taxon>Cissampelideae</taxon>
        <taxon>Stephania</taxon>
    </lineage>
</organism>
<sequence length="136" mass="14865">MAYASRLLREQPVASSSFVEVNTPCHLLLSRRGSICAAMRHRRRRDHAAAALLCCDPPGLRLRAPRRRLIHWNHDLVSLPPASAGRPAADPTIAGWRFVVSHLPAPPRATSLASPVAVSARPRLLLAPSTLVDEYS</sequence>
<dbReference type="Proteomes" id="UP001419268">
    <property type="component" value="Unassembled WGS sequence"/>
</dbReference>
<reference evidence="1 2" key="1">
    <citation type="submission" date="2024-01" db="EMBL/GenBank/DDBJ databases">
        <title>Genome assemblies of Stephania.</title>
        <authorList>
            <person name="Yang L."/>
        </authorList>
    </citation>
    <scope>NUCLEOTIDE SEQUENCE [LARGE SCALE GENOMIC DNA]</scope>
    <source>
        <strain evidence="1">JXDWG</strain>
        <tissue evidence="1">Leaf</tissue>
    </source>
</reference>
<comment type="caution">
    <text evidence="1">The sequence shown here is derived from an EMBL/GenBank/DDBJ whole genome shotgun (WGS) entry which is preliminary data.</text>
</comment>
<proteinExistence type="predicted"/>
<dbReference type="AlphaFoldDB" id="A0AAP0PK40"/>
<keyword evidence="2" id="KW-1185">Reference proteome</keyword>